<proteinExistence type="predicted"/>
<reference evidence="3" key="2">
    <citation type="submission" date="2015-01" db="EMBL/GenBank/DDBJ databases">
        <title>Evolutionary Origins and Diversification of the Mycorrhizal Mutualists.</title>
        <authorList>
            <consortium name="DOE Joint Genome Institute"/>
            <consortium name="Mycorrhizal Genomics Consortium"/>
            <person name="Kohler A."/>
            <person name="Kuo A."/>
            <person name="Nagy L.G."/>
            <person name="Floudas D."/>
            <person name="Copeland A."/>
            <person name="Barry K.W."/>
            <person name="Cichocki N."/>
            <person name="Veneault-Fourrey C."/>
            <person name="LaButti K."/>
            <person name="Lindquist E.A."/>
            <person name="Lipzen A."/>
            <person name="Lundell T."/>
            <person name="Morin E."/>
            <person name="Murat C."/>
            <person name="Riley R."/>
            <person name="Ohm R."/>
            <person name="Sun H."/>
            <person name="Tunlid A."/>
            <person name="Henrissat B."/>
            <person name="Grigoriev I.V."/>
            <person name="Hibbett D.S."/>
            <person name="Martin F."/>
        </authorList>
    </citation>
    <scope>NUCLEOTIDE SEQUENCE [LARGE SCALE GENOMIC DNA]</scope>
    <source>
        <strain evidence="3">Foug A</strain>
    </source>
</reference>
<dbReference type="InterPro" id="IPR012337">
    <property type="entry name" value="RNaseH-like_sf"/>
</dbReference>
<dbReference type="GO" id="GO:0046983">
    <property type="term" value="F:protein dimerization activity"/>
    <property type="evidence" value="ECO:0007669"/>
    <property type="project" value="InterPro"/>
</dbReference>
<dbReference type="HOGENOM" id="CLU_009123_4_3_1"/>
<evidence type="ECO:0000259" key="1">
    <source>
        <dbReference type="Pfam" id="PF05699"/>
    </source>
</evidence>
<keyword evidence="3" id="KW-1185">Reference proteome</keyword>
<dbReference type="Pfam" id="PF05699">
    <property type="entry name" value="Dimer_Tnp_hAT"/>
    <property type="match status" value="1"/>
</dbReference>
<feature type="non-terminal residue" evidence="2">
    <location>
        <position position="1"/>
    </location>
</feature>
<dbReference type="OrthoDB" id="1715602at2759"/>
<dbReference type="AlphaFoldDB" id="A0A0C2ZSC6"/>
<gene>
    <name evidence="2" type="ORF">SCLCIDRAFT_134633</name>
</gene>
<dbReference type="Proteomes" id="UP000053989">
    <property type="component" value="Unassembled WGS sequence"/>
</dbReference>
<accession>A0A0C2ZSC6</accession>
<reference evidence="2 3" key="1">
    <citation type="submission" date="2014-04" db="EMBL/GenBank/DDBJ databases">
        <authorList>
            <consortium name="DOE Joint Genome Institute"/>
            <person name="Kuo A."/>
            <person name="Kohler A."/>
            <person name="Nagy L.G."/>
            <person name="Floudas D."/>
            <person name="Copeland A."/>
            <person name="Barry K.W."/>
            <person name="Cichocki N."/>
            <person name="Veneault-Fourrey C."/>
            <person name="LaButti K."/>
            <person name="Lindquist E.A."/>
            <person name="Lipzen A."/>
            <person name="Lundell T."/>
            <person name="Morin E."/>
            <person name="Murat C."/>
            <person name="Sun H."/>
            <person name="Tunlid A."/>
            <person name="Henrissat B."/>
            <person name="Grigoriev I.V."/>
            <person name="Hibbett D.S."/>
            <person name="Martin F."/>
            <person name="Nordberg H.P."/>
            <person name="Cantor M.N."/>
            <person name="Hua S.X."/>
        </authorList>
    </citation>
    <scope>NUCLEOTIDE SEQUENCE [LARGE SCALE GENOMIC DNA]</scope>
    <source>
        <strain evidence="2 3">Foug A</strain>
    </source>
</reference>
<dbReference type="InterPro" id="IPR008906">
    <property type="entry name" value="HATC_C_dom"/>
</dbReference>
<dbReference type="InParanoid" id="A0A0C2ZSC6"/>
<sequence length="148" mass="17153">ISLAKMTLNCYYSRTDKSKVYHIAMVLHPRLKLSYFKTAHWNNECIKTTEKVIKDEFKCSYLTDTTDDDMVVEDVAPDPHRISKTGNVFNNLPALAPLKLADQRSELDHYLSTEVKHVTDLIAWWHEWCGSYLHLSCMALDYLTIPSE</sequence>
<evidence type="ECO:0000313" key="2">
    <source>
        <dbReference type="EMBL" id="KIM55487.1"/>
    </source>
</evidence>
<feature type="domain" description="HAT C-terminal dimerisation" evidence="1">
    <location>
        <begin position="106"/>
        <end position="146"/>
    </location>
</feature>
<organism evidence="2 3">
    <name type="scientific">Scleroderma citrinum Foug A</name>
    <dbReference type="NCBI Taxonomy" id="1036808"/>
    <lineage>
        <taxon>Eukaryota</taxon>
        <taxon>Fungi</taxon>
        <taxon>Dikarya</taxon>
        <taxon>Basidiomycota</taxon>
        <taxon>Agaricomycotina</taxon>
        <taxon>Agaricomycetes</taxon>
        <taxon>Agaricomycetidae</taxon>
        <taxon>Boletales</taxon>
        <taxon>Sclerodermatineae</taxon>
        <taxon>Sclerodermataceae</taxon>
        <taxon>Scleroderma</taxon>
    </lineage>
</organism>
<protein>
    <recommendedName>
        <fullName evidence="1">HAT C-terminal dimerisation domain-containing protein</fullName>
    </recommendedName>
</protein>
<evidence type="ECO:0000313" key="3">
    <source>
        <dbReference type="Proteomes" id="UP000053989"/>
    </source>
</evidence>
<dbReference type="SUPFAM" id="SSF53098">
    <property type="entry name" value="Ribonuclease H-like"/>
    <property type="match status" value="1"/>
</dbReference>
<name>A0A0C2ZSC6_9AGAM</name>
<dbReference type="EMBL" id="KN822134">
    <property type="protein sequence ID" value="KIM55487.1"/>
    <property type="molecule type" value="Genomic_DNA"/>
</dbReference>